<reference evidence="2 4" key="2">
    <citation type="submission" date="2018-06" db="EMBL/GenBank/DDBJ databases">
        <title>Genomic Encyclopedia of Type Strains, Phase III (KMG-III): the genomes of soil and plant-associated and newly described type strains.</title>
        <authorList>
            <person name="Whitman W."/>
        </authorList>
    </citation>
    <scope>NUCLEOTIDE SEQUENCE [LARGE SCALE GENOMIC DNA]</scope>
    <source>
        <strain evidence="2 4">CGMCC 1.15366</strain>
    </source>
</reference>
<organism evidence="2 4">
    <name type="scientific">Aliidiomarina maris</name>
    <dbReference type="NCBI Taxonomy" id="531312"/>
    <lineage>
        <taxon>Bacteria</taxon>
        <taxon>Pseudomonadati</taxon>
        <taxon>Pseudomonadota</taxon>
        <taxon>Gammaproteobacteria</taxon>
        <taxon>Alteromonadales</taxon>
        <taxon>Idiomarinaceae</taxon>
        <taxon>Aliidiomarina</taxon>
    </lineage>
</organism>
<keyword evidence="1" id="KW-0472">Membrane</keyword>
<evidence type="ECO:0000313" key="5">
    <source>
        <dbReference type="Proteomes" id="UP000287865"/>
    </source>
</evidence>
<evidence type="ECO:0008006" key="6">
    <source>
        <dbReference type="Google" id="ProtNLM"/>
    </source>
</evidence>
<gene>
    <name evidence="2" type="ORF">B0I24_102181</name>
    <name evidence="3" type="ORF">CWE07_04670</name>
</gene>
<evidence type="ECO:0000313" key="3">
    <source>
        <dbReference type="EMBL" id="RUO27246.1"/>
    </source>
</evidence>
<dbReference type="Proteomes" id="UP000287865">
    <property type="component" value="Unassembled WGS sequence"/>
</dbReference>
<reference evidence="3 5" key="1">
    <citation type="journal article" date="2018" name="Front. Microbiol.">
        <title>Genome-Based Analysis Reveals the Taxonomy and Diversity of the Family Idiomarinaceae.</title>
        <authorList>
            <person name="Liu Y."/>
            <person name="Lai Q."/>
            <person name="Shao Z."/>
        </authorList>
    </citation>
    <scope>NUCLEOTIDE SEQUENCE [LARGE SCALE GENOMIC DNA]</scope>
    <source>
        <strain evidence="3 5">CF12-14</strain>
    </source>
</reference>
<dbReference type="EMBL" id="QLMD01000002">
    <property type="protein sequence ID" value="RAK00756.1"/>
    <property type="molecule type" value="Genomic_DNA"/>
</dbReference>
<dbReference type="RefSeq" id="WP_111568542.1">
    <property type="nucleotide sequence ID" value="NZ_PIPK01000003.1"/>
</dbReference>
<dbReference type="AlphaFoldDB" id="A0A327X2Y8"/>
<feature type="transmembrane region" description="Helical" evidence="1">
    <location>
        <begin position="7"/>
        <end position="30"/>
    </location>
</feature>
<dbReference type="OrthoDB" id="5296662at2"/>
<keyword evidence="1" id="KW-1133">Transmembrane helix</keyword>
<comment type="caution">
    <text evidence="2">The sequence shown here is derived from an EMBL/GenBank/DDBJ whole genome shotgun (WGS) entry which is preliminary data.</text>
</comment>
<keyword evidence="5" id="KW-1185">Reference proteome</keyword>
<dbReference type="EMBL" id="PIPK01000003">
    <property type="protein sequence ID" value="RUO27246.1"/>
    <property type="molecule type" value="Genomic_DNA"/>
</dbReference>
<evidence type="ECO:0000256" key="1">
    <source>
        <dbReference type="SAM" id="Phobius"/>
    </source>
</evidence>
<evidence type="ECO:0000313" key="2">
    <source>
        <dbReference type="EMBL" id="RAK00756.1"/>
    </source>
</evidence>
<evidence type="ECO:0000313" key="4">
    <source>
        <dbReference type="Proteomes" id="UP000249203"/>
    </source>
</evidence>
<protein>
    <recommendedName>
        <fullName evidence="6">Prepilin-type N-terminal cleavage/methylation domain-containing protein</fullName>
    </recommendedName>
</protein>
<proteinExistence type="predicted"/>
<dbReference type="Proteomes" id="UP000249203">
    <property type="component" value="Unassembled WGS sequence"/>
</dbReference>
<sequence>MLGRQRGLSLLELVLVMGVSSALVVGWTALVSRHFVDLDKQSQQLRAEQGLYQFGIWLSQELERARDQGDWDWHWNDAEQCLLYSETGGVRLRQGQMQWRGGSRLCHQNGWVALTDADTFYVTQWLVQADFRTQLNIEAYAGERLMLWQYRFNGVLPNDQGGIIVL</sequence>
<keyword evidence="1" id="KW-0812">Transmembrane</keyword>
<accession>A0A327X2Y8</accession>
<name>A0A327X2Y8_9GAMM</name>